<evidence type="ECO:0000256" key="5">
    <source>
        <dbReference type="ARBA" id="ARBA00022692"/>
    </source>
</evidence>
<evidence type="ECO:0000256" key="7">
    <source>
        <dbReference type="ARBA" id="ARBA00023004"/>
    </source>
</evidence>
<evidence type="ECO:0000259" key="14">
    <source>
        <dbReference type="SMART" id="SM00965"/>
    </source>
</evidence>
<evidence type="ECO:0000313" key="16">
    <source>
        <dbReference type="Proteomes" id="UP000315751"/>
    </source>
</evidence>
<keyword evidence="9 12" id="KW-0798">TonB box</keyword>
<keyword evidence="4" id="KW-0410">Iron transport</keyword>
<dbReference type="SUPFAM" id="SSF56935">
    <property type="entry name" value="Porins"/>
    <property type="match status" value="1"/>
</dbReference>
<evidence type="ECO:0000256" key="8">
    <source>
        <dbReference type="ARBA" id="ARBA00023065"/>
    </source>
</evidence>
<dbReference type="PANTHER" id="PTHR32552:SF89">
    <property type="entry name" value="CATECHOLATE SIDEROPHORE RECEPTOR FIU"/>
    <property type="match status" value="1"/>
</dbReference>
<dbReference type="Proteomes" id="UP000315751">
    <property type="component" value="Unassembled WGS sequence"/>
</dbReference>
<dbReference type="InterPro" id="IPR036942">
    <property type="entry name" value="Beta-barrel_TonB_sf"/>
</dbReference>
<dbReference type="InterPro" id="IPR037066">
    <property type="entry name" value="Plug_dom_sf"/>
</dbReference>
<evidence type="ECO:0000256" key="6">
    <source>
        <dbReference type="ARBA" id="ARBA00022729"/>
    </source>
</evidence>
<dbReference type="AlphaFoldDB" id="A0A560GXL0"/>
<dbReference type="Gene3D" id="3.55.50.30">
    <property type="match status" value="1"/>
</dbReference>
<feature type="chain" id="PRO_5021847930" evidence="13">
    <location>
        <begin position="28"/>
        <end position="926"/>
    </location>
</feature>
<comment type="subcellular location">
    <subcellularLocation>
        <location evidence="1">Cell outer membrane</location>
        <topology evidence="1">Multi-pass membrane protein</topology>
    </subcellularLocation>
</comment>
<dbReference type="SMART" id="SM00965">
    <property type="entry name" value="STN"/>
    <property type="match status" value="1"/>
</dbReference>
<dbReference type="RefSeq" id="WP_145734674.1">
    <property type="nucleotide sequence ID" value="NZ_VITR01000012.1"/>
</dbReference>
<evidence type="ECO:0000256" key="10">
    <source>
        <dbReference type="ARBA" id="ARBA00023136"/>
    </source>
</evidence>
<dbReference type="Pfam" id="PF07715">
    <property type="entry name" value="Plug"/>
    <property type="match status" value="1"/>
</dbReference>
<keyword evidence="3" id="KW-1134">Transmembrane beta strand</keyword>
<evidence type="ECO:0000256" key="13">
    <source>
        <dbReference type="SAM" id="SignalP"/>
    </source>
</evidence>
<dbReference type="OrthoDB" id="7277632at2"/>
<feature type="signal peptide" evidence="13">
    <location>
        <begin position="1"/>
        <end position="27"/>
    </location>
</feature>
<dbReference type="Gene3D" id="2.40.170.20">
    <property type="entry name" value="TonB-dependent receptor, beta-barrel domain"/>
    <property type="match status" value="1"/>
</dbReference>
<keyword evidence="15" id="KW-0675">Receptor</keyword>
<keyword evidence="5" id="KW-0812">Transmembrane</keyword>
<keyword evidence="6 13" id="KW-0732">Signal</keyword>
<evidence type="ECO:0000313" key="15">
    <source>
        <dbReference type="EMBL" id="TWB38581.1"/>
    </source>
</evidence>
<keyword evidence="11" id="KW-0998">Cell outer membrane</keyword>
<comment type="similarity">
    <text evidence="12">Belongs to the TonB-dependent receptor family.</text>
</comment>
<evidence type="ECO:0000256" key="11">
    <source>
        <dbReference type="ARBA" id="ARBA00023237"/>
    </source>
</evidence>
<dbReference type="PANTHER" id="PTHR32552">
    <property type="entry name" value="FERRICHROME IRON RECEPTOR-RELATED"/>
    <property type="match status" value="1"/>
</dbReference>
<dbReference type="Pfam" id="PF00593">
    <property type="entry name" value="TonB_dep_Rec_b-barrel"/>
    <property type="match status" value="1"/>
</dbReference>
<reference evidence="15 16" key="1">
    <citation type="submission" date="2019-06" db="EMBL/GenBank/DDBJ databases">
        <title>Genomic Encyclopedia of Type Strains, Phase IV (KMG-V): Genome sequencing to study the core and pangenomes of soil and plant-associated prokaryotes.</title>
        <authorList>
            <person name="Whitman W."/>
        </authorList>
    </citation>
    <scope>NUCLEOTIDE SEQUENCE [LARGE SCALE GENOMIC DNA]</scope>
    <source>
        <strain evidence="15 16">BR 11622</strain>
    </source>
</reference>
<organism evidence="15 16">
    <name type="scientific">Nitrospirillum amazonense</name>
    <dbReference type="NCBI Taxonomy" id="28077"/>
    <lineage>
        <taxon>Bacteria</taxon>
        <taxon>Pseudomonadati</taxon>
        <taxon>Pseudomonadota</taxon>
        <taxon>Alphaproteobacteria</taxon>
        <taxon>Rhodospirillales</taxon>
        <taxon>Azospirillaceae</taxon>
        <taxon>Nitrospirillum</taxon>
    </lineage>
</organism>
<dbReference type="InterPro" id="IPR012910">
    <property type="entry name" value="Plug_dom"/>
</dbReference>
<evidence type="ECO:0000256" key="9">
    <source>
        <dbReference type="ARBA" id="ARBA00023077"/>
    </source>
</evidence>
<evidence type="ECO:0000256" key="3">
    <source>
        <dbReference type="ARBA" id="ARBA00022452"/>
    </source>
</evidence>
<dbReference type="GO" id="GO:0015344">
    <property type="term" value="F:siderophore uptake transmembrane transporter activity"/>
    <property type="evidence" value="ECO:0007669"/>
    <property type="project" value="TreeGrafter"/>
</dbReference>
<feature type="domain" description="Secretin/TonB short N-terminal" evidence="14">
    <location>
        <begin position="55"/>
        <end position="105"/>
    </location>
</feature>
<dbReference type="InterPro" id="IPR000531">
    <property type="entry name" value="Beta-barrel_TonB"/>
</dbReference>
<dbReference type="InterPro" id="IPR039426">
    <property type="entry name" value="TonB-dep_rcpt-like"/>
</dbReference>
<evidence type="ECO:0000256" key="4">
    <source>
        <dbReference type="ARBA" id="ARBA00022496"/>
    </source>
</evidence>
<accession>A0A560GXL0</accession>
<protein>
    <submittedName>
        <fullName evidence="15">Outer membrane receptor protein involved in Fe transport</fullName>
    </submittedName>
</protein>
<evidence type="ECO:0000256" key="12">
    <source>
        <dbReference type="RuleBase" id="RU003357"/>
    </source>
</evidence>
<keyword evidence="10 12" id="KW-0472">Membrane</keyword>
<keyword evidence="7" id="KW-0408">Iron</keyword>
<keyword evidence="8" id="KW-0406">Ion transport</keyword>
<evidence type="ECO:0000256" key="1">
    <source>
        <dbReference type="ARBA" id="ARBA00004571"/>
    </source>
</evidence>
<sequence>MAFRHPSLAAWAVLFLVPLVPAGAARASVPDRAAWDLPAGSVETSLRRLAEGAGLPLAVRPDDVAGRTAAAVTGAVTLEEALRRLCGPLALDCRVASGGILVSRVALAAPAAVSPPPSVLPVEPLDAPEVIVTGRRGVLPLSRLDLSYSLSVQSNATLRGVPLSDGGAALLTAIPGVWADTSAGVAANTMRVRGMPLDGYNGVAVLEDGLPVQQDSSLPWADVDQYFRLDETVDRVEYVRGGPSSVFASNAVGGTLNLITRAPAQPAQVAALTVSDRGLRRFDGYVGGPLGTDGAGDGAAGGGWSAALGGYWSRNAGVRDHVSDLDGGQVRLSLAHALPTGTLRFNVRRQDDATFNTSSMPLLSTADGVTGVPGFDPLYGSWFGSDLRTLTLKDGNGSRQVPFGHNNVNRLTAGTMLWDQDVDEDTRLAVKARLRRSDTWRYSIASSGAAMTAGDMLATLWPQVAAAYPGADGTTLRYAKPQAGDGPIALDSLVARVAPTEADIGISEAILDVSLSGRRLLWGQAHDLTAGLYAAGDRMDYHRHIASALVQARSQGRLLDVIAVDAAGRVLGQVTDGGVLNENATYEHTAGDTGALALYLADEWQLAPDWRLDLGVRQERQAFSGVVEGVQTVDVGGAAALADNAVAQGTGQYQGFGRRYDATAASAGLSWRVAEDTGLFLRGTRTFRDPGIGSFRNTVTPDGLVVQRVSQAELGVSHETVATAAYATLFWNDFDNISFGDQYTDAFGALVRRRLNAQARTVGVELEGSWRPLEPLSVSATATLQDPRFAHYVFHDTLDDGGQAIRSFDGNLPRRIPRVMTSLRPQLTLADGAVSLEADWRFLGRRYGDDANTLALPAVHLLGATLTLRPREGVEVIVRGSNLTNALAIMQGDANAGEIVASRNGGLVTARALPGRAVEVTLRLSR</sequence>
<dbReference type="GO" id="GO:0009279">
    <property type="term" value="C:cell outer membrane"/>
    <property type="evidence" value="ECO:0007669"/>
    <property type="project" value="UniProtKB-SubCell"/>
</dbReference>
<keyword evidence="16" id="KW-1185">Reference proteome</keyword>
<evidence type="ECO:0000256" key="2">
    <source>
        <dbReference type="ARBA" id="ARBA00022448"/>
    </source>
</evidence>
<proteinExistence type="inferred from homology"/>
<dbReference type="InterPro" id="IPR011662">
    <property type="entry name" value="Secretin/TonB_short_N"/>
</dbReference>
<dbReference type="Gene3D" id="2.170.130.10">
    <property type="entry name" value="TonB-dependent receptor, plug domain"/>
    <property type="match status" value="1"/>
</dbReference>
<name>A0A560GXL0_9PROT</name>
<dbReference type="EMBL" id="VITR01000012">
    <property type="protein sequence ID" value="TWB38581.1"/>
    <property type="molecule type" value="Genomic_DNA"/>
</dbReference>
<comment type="caution">
    <text evidence="15">The sequence shown here is derived from an EMBL/GenBank/DDBJ whole genome shotgun (WGS) entry which is preliminary data.</text>
</comment>
<keyword evidence="2" id="KW-0813">Transport</keyword>
<gene>
    <name evidence="15" type="ORF">FBZ90_11270</name>
</gene>